<proteinExistence type="predicted"/>
<gene>
    <name evidence="1" type="ORF">JCM19294_1030</name>
</gene>
<protein>
    <submittedName>
        <fullName evidence="1">Uncharacterized protein</fullName>
    </submittedName>
</protein>
<evidence type="ECO:0000313" key="2">
    <source>
        <dbReference type="Proteomes" id="UP000029221"/>
    </source>
</evidence>
<comment type="caution">
    <text evidence="1">The sequence shown here is derived from an EMBL/GenBank/DDBJ whole genome shotgun (WGS) entry which is preliminary data.</text>
</comment>
<dbReference type="EMBL" id="BBML01000003">
    <property type="protein sequence ID" value="GAK96721.1"/>
    <property type="molecule type" value="Genomic_DNA"/>
</dbReference>
<reference evidence="1" key="1">
    <citation type="journal article" date="2014" name="Genome Announc.">
        <title>Draft Genome Sequences of Marine Flavobacterium Nonlabens Strains NR17, NR24, NR27, NR32, NR33, and Ara13.</title>
        <authorList>
            <person name="Nakanishi M."/>
            <person name="Meirelles P."/>
            <person name="Suzuki R."/>
            <person name="Takatani N."/>
            <person name="Mino S."/>
            <person name="Suda W."/>
            <person name="Oshima K."/>
            <person name="Hattori M."/>
            <person name="Ohkuma M."/>
            <person name="Hosokawa M."/>
            <person name="Miyashita K."/>
            <person name="Thompson F.L."/>
            <person name="Niwa A."/>
            <person name="Sawabe T."/>
            <person name="Sawabe T."/>
        </authorList>
    </citation>
    <scope>NUCLEOTIDE SEQUENCE [LARGE SCALE GENOMIC DNA]</scope>
    <source>
        <strain evidence="1">JCM 19294</strain>
    </source>
</reference>
<dbReference type="Proteomes" id="UP000029221">
    <property type="component" value="Unassembled WGS sequence"/>
</dbReference>
<organism evidence="1 2">
    <name type="scientific">Nonlabens tegetincola</name>
    <dbReference type="NCBI Taxonomy" id="323273"/>
    <lineage>
        <taxon>Bacteria</taxon>
        <taxon>Pseudomonadati</taxon>
        <taxon>Bacteroidota</taxon>
        <taxon>Flavobacteriia</taxon>
        <taxon>Flavobacteriales</taxon>
        <taxon>Flavobacteriaceae</taxon>
        <taxon>Nonlabens</taxon>
    </lineage>
</organism>
<evidence type="ECO:0000313" key="1">
    <source>
        <dbReference type="EMBL" id="GAK96721.1"/>
    </source>
</evidence>
<dbReference type="AlphaFoldDB" id="A0A090QMF2"/>
<name>A0A090QMF2_9FLAO</name>
<keyword evidence="2" id="KW-1185">Reference proteome</keyword>
<sequence>MRLRFRESVTNIILPFLNTDHENINSLFVHRSIIYSPKCRS</sequence>
<accession>A0A090QMF2</accession>